<dbReference type="InterPro" id="IPR001126">
    <property type="entry name" value="UmuC"/>
</dbReference>
<dbReference type="PIRSF" id="PIRSF036603">
    <property type="entry name" value="DPol_eta"/>
    <property type="match status" value="1"/>
</dbReference>
<keyword evidence="2" id="KW-0237">DNA synthesis</keyword>
<dbReference type="Pfam" id="PF11799">
    <property type="entry name" value="IMS_C"/>
    <property type="match status" value="1"/>
</dbReference>
<dbReference type="Pfam" id="PF14377">
    <property type="entry name" value="UBM"/>
    <property type="match status" value="2"/>
</dbReference>
<dbReference type="OrthoDB" id="447129at2759"/>
<dbReference type="InterPro" id="IPR043128">
    <property type="entry name" value="Rev_trsase/Diguanyl_cyclase"/>
</dbReference>
<dbReference type="FunFam" id="3.30.1490.100:FF:000003">
    <property type="entry name" value="Polymerase (DNA directed) iota"/>
    <property type="match status" value="1"/>
</dbReference>
<dbReference type="AlphaFoldDB" id="A0A8C4X5F6"/>
<dbReference type="FunFam" id="3.30.70.270:FF:000013">
    <property type="entry name" value="Polymerase (DNA directed) iota"/>
    <property type="match status" value="1"/>
</dbReference>
<dbReference type="InterPro" id="IPR025527">
    <property type="entry name" value="HUWE1/Rev1_UBM"/>
</dbReference>
<reference evidence="6" key="2">
    <citation type="submission" date="2025-08" db="UniProtKB">
        <authorList>
            <consortium name="Ensembl"/>
        </authorList>
    </citation>
    <scope>IDENTIFICATION</scope>
</reference>
<dbReference type="GeneTree" id="ENSGT00940000159487"/>
<evidence type="ECO:0000256" key="2">
    <source>
        <dbReference type="ARBA" id="ARBA00022634"/>
    </source>
</evidence>
<feature type="region of interest" description="Disordered" evidence="4">
    <location>
        <begin position="742"/>
        <end position="782"/>
    </location>
</feature>
<dbReference type="Gene3D" id="3.30.70.270">
    <property type="match status" value="1"/>
</dbReference>
<evidence type="ECO:0000256" key="3">
    <source>
        <dbReference type="ARBA" id="ARBA00022679"/>
    </source>
</evidence>
<evidence type="ECO:0000313" key="6">
    <source>
        <dbReference type="Ensembl" id="ENSECRP00000006126.1"/>
    </source>
</evidence>
<evidence type="ECO:0000313" key="7">
    <source>
        <dbReference type="Proteomes" id="UP000694620"/>
    </source>
</evidence>
<keyword evidence="3" id="KW-0808">Transferase</keyword>
<evidence type="ECO:0000256" key="4">
    <source>
        <dbReference type="SAM" id="MobiDB-lite"/>
    </source>
</evidence>
<dbReference type="Pfam" id="PF21999">
    <property type="entry name" value="IMS_HHH_1"/>
    <property type="match status" value="1"/>
</dbReference>
<feature type="region of interest" description="Disordered" evidence="4">
    <location>
        <begin position="1"/>
        <end position="29"/>
    </location>
</feature>
<dbReference type="Proteomes" id="UP000694620">
    <property type="component" value="Chromosome 5"/>
</dbReference>
<dbReference type="PROSITE" id="PS50173">
    <property type="entry name" value="UMUC"/>
    <property type="match status" value="1"/>
</dbReference>
<accession>A0A8C4X5F6</accession>
<dbReference type="GO" id="GO:0003684">
    <property type="term" value="F:damaged DNA binding"/>
    <property type="evidence" value="ECO:0007669"/>
    <property type="project" value="InterPro"/>
</dbReference>
<reference evidence="6" key="3">
    <citation type="submission" date="2025-09" db="UniProtKB">
        <authorList>
            <consortium name="Ensembl"/>
        </authorList>
    </citation>
    <scope>IDENTIFICATION</scope>
</reference>
<dbReference type="GO" id="GO:0019985">
    <property type="term" value="P:translesion synthesis"/>
    <property type="evidence" value="ECO:0007669"/>
    <property type="project" value="TreeGrafter"/>
</dbReference>
<dbReference type="Gene3D" id="6.10.250.1630">
    <property type="match status" value="2"/>
</dbReference>
<name>A0A8C4X5F6_ERPCA</name>
<feature type="compositionally biased region" description="Acidic residues" evidence="4">
    <location>
        <begin position="15"/>
        <end position="24"/>
    </location>
</feature>
<dbReference type="InterPro" id="IPR017961">
    <property type="entry name" value="DNA_pol_Y-fam_little_finger"/>
</dbReference>
<dbReference type="InterPro" id="IPR036775">
    <property type="entry name" value="DNA_pol_Y-fam_lit_finger_sf"/>
</dbReference>
<proteinExistence type="inferred from homology"/>
<feature type="compositionally biased region" description="Polar residues" evidence="4">
    <location>
        <begin position="767"/>
        <end position="782"/>
    </location>
</feature>
<dbReference type="Pfam" id="PF00817">
    <property type="entry name" value="IMS"/>
    <property type="match status" value="1"/>
</dbReference>
<comment type="similarity">
    <text evidence="1">Belongs to the DNA polymerase type-Y family.</text>
</comment>
<feature type="region of interest" description="Disordered" evidence="4">
    <location>
        <begin position="318"/>
        <end position="342"/>
    </location>
</feature>
<dbReference type="SUPFAM" id="SSF100879">
    <property type="entry name" value="Lesion bypass DNA polymerase (Y-family), little finger domain"/>
    <property type="match status" value="1"/>
</dbReference>
<dbReference type="FunFam" id="3.40.1170.60:FF:000006">
    <property type="entry name" value="DNA polymerase iota"/>
    <property type="match status" value="1"/>
</dbReference>
<dbReference type="InterPro" id="IPR053848">
    <property type="entry name" value="IMS_HHH_1"/>
</dbReference>
<dbReference type="InterPro" id="IPR043502">
    <property type="entry name" value="DNA/RNA_pol_sf"/>
</dbReference>
<dbReference type="CTD" id="11201"/>
<evidence type="ECO:0000256" key="1">
    <source>
        <dbReference type="ARBA" id="ARBA00010945"/>
    </source>
</evidence>
<dbReference type="SUPFAM" id="SSF56672">
    <property type="entry name" value="DNA/RNA polymerases"/>
    <property type="match status" value="1"/>
</dbReference>
<dbReference type="Ensembl" id="ENSECRT00000006225.1">
    <property type="protein sequence ID" value="ENSECRP00000006126.1"/>
    <property type="gene ID" value="ENSECRG00000004087.1"/>
</dbReference>
<dbReference type="RefSeq" id="XP_028658405.1">
    <property type="nucleotide sequence ID" value="XM_028802572.2"/>
</dbReference>
<dbReference type="Gene3D" id="3.40.1170.60">
    <property type="match status" value="1"/>
</dbReference>
<reference evidence="6" key="1">
    <citation type="submission" date="2021-06" db="EMBL/GenBank/DDBJ databases">
        <authorList>
            <consortium name="Wellcome Sanger Institute Data Sharing"/>
        </authorList>
    </citation>
    <scope>NUCLEOTIDE SEQUENCE [LARGE SCALE GENOMIC DNA]</scope>
</reference>
<protein>
    <submittedName>
        <fullName evidence="6">Polymerase (DNA directed) iota</fullName>
    </submittedName>
</protein>
<dbReference type="GO" id="GO:0003887">
    <property type="term" value="F:DNA-directed DNA polymerase activity"/>
    <property type="evidence" value="ECO:0007669"/>
    <property type="project" value="InterPro"/>
</dbReference>
<feature type="domain" description="UmuC" evidence="5">
    <location>
        <begin position="63"/>
        <end position="275"/>
    </location>
</feature>
<keyword evidence="7" id="KW-1185">Reference proteome</keyword>
<dbReference type="Gene3D" id="1.10.150.20">
    <property type="entry name" value="5' to 3' exonuclease, C-terminal subdomain"/>
    <property type="match status" value="1"/>
</dbReference>
<organism evidence="6 7">
    <name type="scientific">Erpetoichthys calabaricus</name>
    <name type="common">Rope fish</name>
    <name type="synonym">Calamoichthys calabaricus</name>
    <dbReference type="NCBI Taxonomy" id="27687"/>
    <lineage>
        <taxon>Eukaryota</taxon>
        <taxon>Metazoa</taxon>
        <taxon>Chordata</taxon>
        <taxon>Craniata</taxon>
        <taxon>Vertebrata</taxon>
        <taxon>Euteleostomi</taxon>
        <taxon>Actinopterygii</taxon>
        <taxon>Polypteriformes</taxon>
        <taxon>Polypteridae</taxon>
        <taxon>Erpetoichthys</taxon>
    </lineage>
</organism>
<gene>
    <name evidence="6" type="primary">POLI</name>
    <name evidence="6" type="synonym">poli</name>
</gene>
<dbReference type="GO" id="GO:0006281">
    <property type="term" value="P:DNA repair"/>
    <property type="evidence" value="ECO:0007669"/>
    <property type="project" value="InterPro"/>
</dbReference>
<evidence type="ECO:0000259" key="5">
    <source>
        <dbReference type="PROSITE" id="PS50173"/>
    </source>
</evidence>
<sequence>MEYSDSAEESCSGMETDEEVDDENEWRTDSSFTTDVCPQFAGRCGPASRGKMTLGKSLQNRVILHFDLDCFYAQVEMIRNPSLRNKPVGVQQKYLMVTCNYVARELGVNKIMTIGEAKEKCPQLVLVNGEDLTPYREMSYKVTEFLEQYCPLVERLGFDENFLDVTEMVEKRVTILGDTHLNVPVVGHIYNDMSINPQVEEHIRLAVGSQIAAELRSAVYNKLGLTGCAGIATNKILAKLVSGTFKPNQQTTLLPESTLDLMKSLPHLQKVPGVGYRTAEKFQSLGLSCVQDLQAYPLAALEKEIGATLAQRMHSLSHGIDDSPVSPRGPPQSLSDEDSFRKVSSEAEVMKKIDDLLESLLFRMQKDGRQPRTIRLTTRRFTAGNKWFNREARQCPIPNHIGQKIVAGCPEVKAHLVDLCMKLFAKMFDLKMPFHITLLNVCLSNLQPVSTSSKGFIGFFLTNGTKSPLKSTVSTQVLLQPSEVGKSQNPTLNNYYSTGQEESKKNPRFRSVACFWQEGNTQGTADPKNSILNTCKHPEMVSSDPEEDAVMVNEDSRLTSNILSMEDQTESIRGTPFSDGRLPPEIDLEVFSQLPEDIQREIAGSSLTSSPESTSSFPCFSTYKKQSVQPGAKGKMSFFQKHQPQKKHLIDSIPDGKISDCIYGENKKNSETFSMKQAEINMQVVSKTPASITSDLSQDDSHRERLNDHSMVTDVPPSVDPKVFSELPIEFQRELLTEWKQQKHTSKISVNKHMSKNTAKDGKPASSKRSQTNSLLKYFKQT</sequence>
<dbReference type="GeneID" id="114652262"/>
<dbReference type="PANTHER" id="PTHR46404">
    <property type="entry name" value="DNA POLYMERASE IOTA"/>
    <property type="match status" value="1"/>
</dbReference>
<dbReference type="PANTHER" id="PTHR46404:SF1">
    <property type="entry name" value="DNA POLYMERASE IOTA"/>
    <property type="match status" value="1"/>
</dbReference>
<dbReference type="Gene3D" id="3.30.1490.100">
    <property type="entry name" value="DNA polymerase, Y-family, little finger domain"/>
    <property type="match status" value="1"/>
</dbReference>